<evidence type="ECO:0000313" key="2">
    <source>
        <dbReference type="EMBL" id="HHJ81182.1"/>
    </source>
</evidence>
<comment type="similarity">
    <text evidence="1">Belongs to the UPF0145 family.</text>
</comment>
<sequence length="157" mass="17515">MYDLIIFLVLMSLGYGFGRVAEKRHYQSIIERETDLNRIPAIVLRFPPPSTRPQHTVLVMGSVVISIDYFKRVAAKLRGLVGGRMKSYETLLDRARREAILRMKEQADEMGAKMVFNIKMETASISKGRKGKIGSVEVLAYGTAIIPAAAPALTTEE</sequence>
<proteinExistence type="inferred from homology"/>
<accession>A0A832J4F8</accession>
<dbReference type="PANTHER" id="PTHR34068:SF2">
    <property type="entry name" value="UPF0145 PROTEIN SCO3412"/>
    <property type="match status" value="1"/>
</dbReference>
<protein>
    <submittedName>
        <fullName evidence="2">Heavy metal-binding domain-containing protein</fullName>
    </submittedName>
</protein>
<dbReference type="Proteomes" id="UP000885832">
    <property type="component" value="Unassembled WGS sequence"/>
</dbReference>
<dbReference type="Gene3D" id="3.30.110.70">
    <property type="entry name" value="Hypothetical protein apc22750. Chain B"/>
    <property type="match status" value="1"/>
</dbReference>
<dbReference type="SUPFAM" id="SSF117782">
    <property type="entry name" value="YbjQ-like"/>
    <property type="match status" value="1"/>
</dbReference>
<dbReference type="PANTHER" id="PTHR34068">
    <property type="entry name" value="UPF0145 PROTEIN YBJQ"/>
    <property type="match status" value="1"/>
</dbReference>
<dbReference type="AlphaFoldDB" id="A0A832J4F8"/>
<gene>
    <name evidence="2" type="ORF">ENJ65_06070</name>
</gene>
<organism evidence="2">
    <name type="scientific">Candidatus Tenderia electrophaga</name>
    <dbReference type="NCBI Taxonomy" id="1748243"/>
    <lineage>
        <taxon>Bacteria</taxon>
        <taxon>Pseudomonadati</taxon>
        <taxon>Pseudomonadota</taxon>
        <taxon>Gammaproteobacteria</taxon>
        <taxon>Candidatus Tenderiales</taxon>
        <taxon>Candidatus Tenderiaceae</taxon>
        <taxon>Candidatus Tenderia</taxon>
    </lineage>
</organism>
<reference evidence="2" key="1">
    <citation type="journal article" date="2020" name="mSystems">
        <title>Genome- and Community-Level Interaction Insights into Carbon Utilization and Element Cycling Functions of Hydrothermarchaeota in Hydrothermal Sediment.</title>
        <authorList>
            <person name="Zhou Z."/>
            <person name="Liu Y."/>
            <person name="Xu W."/>
            <person name="Pan J."/>
            <person name="Luo Z.H."/>
            <person name="Li M."/>
        </authorList>
    </citation>
    <scope>NUCLEOTIDE SEQUENCE [LARGE SCALE GENOMIC DNA]</scope>
    <source>
        <strain evidence="2">HyVt-505</strain>
    </source>
</reference>
<evidence type="ECO:0000256" key="1">
    <source>
        <dbReference type="ARBA" id="ARBA00010751"/>
    </source>
</evidence>
<dbReference type="EMBL" id="DRNF01000381">
    <property type="protein sequence ID" value="HHJ81182.1"/>
    <property type="molecule type" value="Genomic_DNA"/>
</dbReference>
<name>A0A832J4F8_9GAMM</name>
<dbReference type="InterPro" id="IPR035439">
    <property type="entry name" value="UPF0145_dom_sf"/>
</dbReference>
<dbReference type="InterPro" id="IPR002765">
    <property type="entry name" value="UPF0145_YbjQ-like"/>
</dbReference>
<comment type="caution">
    <text evidence="2">The sequence shown here is derived from an EMBL/GenBank/DDBJ whole genome shotgun (WGS) entry which is preliminary data.</text>
</comment>
<dbReference type="Pfam" id="PF01906">
    <property type="entry name" value="YbjQ_1"/>
    <property type="match status" value="1"/>
</dbReference>